<comment type="caution">
    <text evidence="2">The sequence shown here is derived from an EMBL/GenBank/DDBJ whole genome shotgun (WGS) entry which is preliminary data.</text>
</comment>
<reference evidence="2" key="1">
    <citation type="submission" date="2021-06" db="EMBL/GenBank/DDBJ databases">
        <title>Comparative genomics, transcriptomics and evolutionary studies reveal genomic signatures of adaptation to plant cell wall in hemibiotrophic fungi.</title>
        <authorList>
            <consortium name="DOE Joint Genome Institute"/>
            <person name="Baroncelli R."/>
            <person name="Diaz J.F."/>
            <person name="Benocci T."/>
            <person name="Peng M."/>
            <person name="Battaglia E."/>
            <person name="Haridas S."/>
            <person name="Andreopoulos W."/>
            <person name="Labutti K."/>
            <person name="Pangilinan J."/>
            <person name="Floch G.L."/>
            <person name="Makela M.R."/>
            <person name="Henrissat B."/>
            <person name="Grigoriev I.V."/>
            <person name="Crouch J.A."/>
            <person name="De Vries R.P."/>
            <person name="Sukno S.A."/>
            <person name="Thon M.R."/>
        </authorList>
    </citation>
    <scope>NUCLEOTIDE SEQUENCE</scope>
    <source>
        <strain evidence="2">CBS 125086</strain>
    </source>
</reference>
<keyword evidence="1" id="KW-1133">Transmembrane helix</keyword>
<feature type="transmembrane region" description="Helical" evidence="1">
    <location>
        <begin position="48"/>
        <end position="66"/>
    </location>
</feature>
<dbReference type="GeneID" id="85442290"/>
<dbReference type="EMBL" id="JAHLJV010000038">
    <property type="protein sequence ID" value="KAK1586106.1"/>
    <property type="molecule type" value="Genomic_DNA"/>
</dbReference>
<protein>
    <submittedName>
        <fullName evidence="2">Uncharacterized protein</fullName>
    </submittedName>
</protein>
<evidence type="ECO:0000256" key="1">
    <source>
        <dbReference type="SAM" id="Phobius"/>
    </source>
</evidence>
<sequence length="116" mass="12643">MPAVRSPSPKASASPLLAPVFLLFRVTLGRGGGGVARKCGRIGCEYRSRPFSLFVFFFFSCLLSLMPSMRRSSSRGAGCDTGSGEGDLQALVEMFRFLLISYNRSLTPPCLLADRR</sequence>
<organism evidence="2 3">
    <name type="scientific">Colletotrichum navitas</name>
    <dbReference type="NCBI Taxonomy" id="681940"/>
    <lineage>
        <taxon>Eukaryota</taxon>
        <taxon>Fungi</taxon>
        <taxon>Dikarya</taxon>
        <taxon>Ascomycota</taxon>
        <taxon>Pezizomycotina</taxon>
        <taxon>Sordariomycetes</taxon>
        <taxon>Hypocreomycetidae</taxon>
        <taxon>Glomerellales</taxon>
        <taxon>Glomerellaceae</taxon>
        <taxon>Colletotrichum</taxon>
        <taxon>Colletotrichum graminicola species complex</taxon>
    </lineage>
</organism>
<evidence type="ECO:0000313" key="3">
    <source>
        <dbReference type="Proteomes" id="UP001230504"/>
    </source>
</evidence>
<dbReference type="Proteomes" id="UP001230504">
    <property type="component" value="Unassembled WGS sequence"/>
</dbReference>
<dbReference type="AlphaFoldDB" id="A0AAD8PWU0"/>
<keyword evidence="1" id="KW-0812">Transmembrane</keyword>
<dbReference type="RefSeq" id="XP_060413064.1">
    <property type="nucleotide sequence ID" value="XM_060558050.1"/>
</dbReference>
<keyword evidence="1" id="KW-0472">Membrane</keyword>
<accession>A0AAD8PWU0</accession>
<gene>
    <name evidence="2" type="ORF">LY79DRAFT_556893</name>
</gene>
<keyword evidence="3" id="KW-1185">Reference proteome</keyword>
<evidence type="ECO:0000313" key="2">
    <source>
        <dbReference type="EMBL" id="KAK1586106.1"/>
    </source>
</evidence>
<proteinExistence type="predicted"/>
<name>A0AAD8PWU0_9PEZI</name>